<reference evidence="2" key="1">
    <citation type="journal article" date="2015" name="Nature">
        <title>Complex archaea that bridge the gap between prokaryotes and eukaryotes.</title>
        <authorList>
            <person name="Spang A."/>
            <person name="Saw J.H."/>
            <person name="Jorgensen S.L."/>
            <person name="Zaremba-Niedzwiedzka K."/>
            <person name="Martijn J."/>
            <person name="Lind A.E."/>
            <person name="van Eijk R."/>
            <person name="Schleper C."/>
            <person name="Guy L."/>
            <person name="Ettema T.J."/>
        </authorList>
    </citation>
    <scope>NUCLEOTIDE SEQUENCE</scope>
</reference>
<feature type="region of interest" description="Disordered" evidence="1">
    <location>
        <begin position="18"/>
        <end position="75"/>
    </location>
</feature>
<name>A0A0F9LLG9_9ZZZZ</name>
<accession>A0A0F9LLG9</accession>
<sequence length="277" mass="32525">MINTRDEIMRKFAADISDIDPERFPETTRMLQEPDMERFPEAERVLHELESEEAKQKPEEPLPSEPRPPISQREQRRQFVDPFEERGLVPGKHEGAGWPWEDPYPGSIEWVAQNHTQEYLRGVNKPYRGYARDPQYDEVTKVTMDRLIAVDPSKYFDWGLRMRQELKAWMVPAAEALIDKDPYTALIKSIYNQGEEIKHLLPKLWKDVLEVELKRSSETESGQIFPGTLFNRMRELAGELARTNPEFYIDEIAESGIGRKFRTKRFDSWASNALRDR</sequence>
<protein>
    <submittedName>
        <fullName evidence="2">Uncharacterized protein</fullName>
    </submittedName>
</protein>
<evidence type="ECO:0000256" key="1">
    <source>
        <dbReference type="SAM" id="MobiDB-lite"/>
    </source>
</evidence>
<evidence type="ECO:0000313" key="2">
    <source>
        <dbReference type="EMBL" id="KKM65175.1"/>
    </source>
</evidence>
<comment type="caution">
    <text evidence="2">The sequence shown here is derived from an EMBL/GenBank/DDBJ whole genome shotgun (WGS) entry which is preliminary data.</text>
</comment>
<organism evidence="2">
    <name type="scientific">marine sediment metagenome</name>
    <dbReference type="NCBI Taxonomy" id="412755"/>
    <lineage>
        <taxon>unclassified sequences</taxon>
        <taxon>metagenomes</taxon>
        <taxon>ecological metagenomes</taxon>
    </lineage>
</organism>
<gene>
    <name evidence="2" type="ORF">LCGC14_1493920</name>
</gene>
<dbReference type="EMBL" id="LAZR01010770">
    <property type="protein sequence ID" value="KKM65175.1"/>
    <property type="molecule type" value="Genomic_DNA"/>
</dbReference>
<proteinExistence type="predicted"/>
<dbReference type="AlphaFoldDB" id="A0A0F9LLG9"/>
<feature type="compositionally biased region" description="Basic and acidic residues" evidence="1">
    <location>
        <begin position="35"/>
        <end position="60"/>
    </location>
</feature>